<dbReference type="CDD" id="cd02440">
    <property type="entry name" value="AdoMet_MTases"/>
    <property type="match status" value="1"/>
</dbReference>
<dbReference type="PANTHER" id="PTHR42912">
    <property type="entry name" value="METHYLTRANSFERASE"/>
    <property type="match status" value="1"/>
</dbReference>
<evidence type="ECO:0000313" key="2">
    <source>
        <dbReference type="EMBL" id="CAK9019094.1"/>
    </source>
</evidence>
<dbReference type="Proteomes" id="UP001642484">
    <property type="component" value="Unassembled WGS sequence"/>
</dbReference>
<proteinExistence type="predicted"/>
<evidence type="ECO:0000313" key="3">
    <source>
        <dbReference type="Proteomes" id="UP001642484"/>
    </source>
</evidence>
<organism evidence="2 3">
    <name type="scientific">Durusdinium trenchii</name>
    <dbReference type="NCBI Taxonomy" id="1381693"/>
    <lineage>
        <taxon>Eukaryota</taxon>
        <taxon>Sar</taxon>
        <taxon>Alveolata</taxon>
        <taxon>Dinophyceae</taxon>
        <taxon>Suessiales</taxon>
        <taxon>Symbiodiniaceae</taxon>
        <taxon>Durusdinium</taxon>
    </lineage>
</organism>
<gene>
    <name evidence="2" type="ORF">CCMP2556_LOCUS13534</name>
</gene>
<name>A0ABP0JX87_9DINO</name>
<dbReference type="PANTHER" id="PTHR42912:SF96">
    <property type="entry name" value="METHYLTRANSFERASE DOMAIN-CONTAINING PROTEIN"/>
    <property type="match status" value="1"/>
</dbReference>
<accession>A0ABP0JX87</accession>
<dbReference type="InterPro" id="IPR050508">
    <property type="entry name" value="Methyltransf_Superfamily"/>
</dbReference>
<dbReference type="InterPro" id="IPR013216">
    <property type="entry name" value="Methyltransf_11"/>
</dbReference>
<keyword evidence="3" id="KW-1185">Reference proteome</keyword>
<dbReference type="Pfam" id="PF08241">
    <property type="entry name" value="Methyltransf_11"/>
    <property type="match status" value="1"/>
</dbReference>
<dbReference type="InterPro" id="IPR029063">
    <property type="entry name" value="SAM-dependent_MTases_sf"/>
</dbReference>
<feature type="domain" description="Methyltransferase type 11" evidence="1">
    <location>
        <begin position="106"/>
        <end position="201"/>
    </location>
</feature>
<evidence type="ECO:0000259" key="1">
    <source>
        <dbReference type="Pfam" id="PF08241"/>
    </source>
</evidence>
<dbReference type="Gene3D" id="3.40.50.150">
    <property type="entry name" value="Vaccinia Virus protein VP39"/>
    <property type="match status" value="1"/>
</dbReference>
<dbReference type="EMBL" id="CAXAMN010006780">
    <property type="protein sequence ID" value="CAK9019094.1"/>
    <property type="molecule type" value="Genomic_DNA"/>
</dbReference>
<dbReference type="SUPFAM" id="SSF53335">
    <property type="entry name" value="S-adenosyl-L-methionine-dependent methyltransferases"/>
    <property type="match status" value="1"/>
</dbReference>
<comment type="caution">
    <text evidence="2">The sequence shown here is derived from an EMBL/GenBank/DDBJ whole genome shotgun (WGS) entry which is preliminary data.</text>
</comment>
<reference evidence="2 3" key="1">
    <citation type="submission" date="2024-02" db="EMBL/GenBank/DDBJ databases">
        <authorList>
            <person name="Chen Y."/>
            <person name="Shah S."/>
            <person name="Dougan E. K."/>
            <person name="Thang M."/>
            <person name="Chan C."/>
        </authorList>
    </citation>
    <scope>NUCLEOTIDE SEQUENCE [LARGE SCALE GENOMIC DNA]</scope>
</reference>
<protein>
    <recommendedName>
        <fullName evidence="1">Methyltransferase type 11 domain-containing protein</fullName>
    </recommendedName>
</protein>
<sequence>MVLRQIVVDVLKQVRLSHVAGGLAVMGVVQATTLWAMAQSYHWFFAEEEAKQRSFLERYGRPTQAQRMEAYTWMAPTYDSSVETLEKGIADHYRKHVFQDASGDILEVAVGTGRIFNFLRASEVRSFMGVDLNEAMLAEARKKLGDLPFEAKVILGDGHALPFPEKSFDTVIGSMCLCAMEDPGQALAEMLRVCRPHGKVLLVEPGVARFAPTRWAQRHLGLVPNPTHEWEYGYRGNYACQEH</sequence>